<dbReference type="GO" id="GO:0046872">
    <property type="term" value="F:metal ion binding"/>
    <property type="evidence" value="ECO:0007669"/>
    <property type="project" value="InterPro"/>
</dbReference>
<protein>
    <submittedName>
        <fullName evidence="4">N-acetylglutaminylglutamine synthetase</fullName>
    </submittedName>
</protein>
<dbReference type="OrthoDB" id="9803907at2"/>
<dbReference type="PROSITE" id="PS50975">
    <property type="entry name" value="ATP_GRASP"/>
    <property type="match status" value="1"/>
</dbReference>
<evidence type="ECO:0000259" key="3">
    <source>
        <dbReference type="PROSITE" id="PS51186"/>
    </source>
</evidence>
<dbReference type="EMBL" id="QMIG01000021">
    <property type="protein sequence ID" value="RAW11222.1"/>
    <property type="molecule type" value="Genomic_DNA"/>
</dbReference>
<dbReference type="SUPFAM" id="SSF55729">
    <property type="entry name" value="Acyl-CoA N-acyltransferases (Nat)"/>
    <property type="match status" value="1"/>
</dbReference>
<keyword evidence="1" id="KW-0547">Nucleotide-binding</keyword>
<organism evidence="4 5">
    <name type="scientific">Phytoactinopolyspora halophila</name>
    <dbReference type="NCBI Taxonomy" id="1981511"/>
    <lineage>
        <taxon>Bacteria</taxon>
        <taxon>Bacillati</taxon>
        <taxon>Actinomycetota</taxon>
        <taxon>Actinomycetes</taxon>
        <taxon>Jiangellales</taxon>
        <taxon>Jiangellaceae</taxon>
        <taxon>Phytoactinopolyspora</taxon>
    </lineage>
</organism>
<dbReference type="Gene3D" id="3.30.470.20">
    <property type="entry name" value="ATP-grasp fold, B domain"/>
    <property type="match status" value="2"/>
</dbReference>
<keyword evidence="5" id="KW-1185">Reference proteome</keyword>
<dbReference type="InterPro" id="IPR017534">
    <property type="entry name" value="GNAT-acetyltransferase"/>
</dbReference>
<dbReference type="NCBIfam" id="TIGR03103">
    <property type="entry name" value="trio_acet_GNAT"/>
    <property type="match status" value="1"/>
</dbReference>
<evidence type="ECO:0000313" key="4">
    <source>
        <dbReference type="EMBL" id="RAW11222.1"/>
    </source>
</evidence>
<evidence type="ECO:0000256" key="1">
    <source>
        <dbReference type="PROSITE-ProRule" id="PRU00409"/>
    </source>
</evidence>
<keyword evidence="1" id="KW-0067">ATP-binding</keyword>
<dbReference type="PANTHER" id="PTHR21621">
    <property type="entry name" value="RIBOSOMAL PROTEIN S6 MODIFICATION PROTEIN"/>
    <property type="match status" value="1"/>
</dbReference>
<dbReference type="Proteomes" id="UP000250462">
    <property type="component" value="Unassembled WGS sequence"/>
</dbReference>
<accession>A0A329QIQ4</accession>
<dbReference type="Pfam" id="PF00583">
    <property type="entry name" value="Acetyltransf_1"/>
    <property type="match status" value="1"/>
</dbReference>
<dbReference type="Pfam" id="PF08443">
    <property type="entry name" value="RimK"/>
    <property type="match status" value="1"/>
</dbReference>
<dbReference type="InterPro" id="IPR016181">
    <property type="entry name" value="Acyl_CoA_acyltransferase"/>
</dbReference>
<name>A0A329QIQ4_9ACTN</name>
<evidence type="ECO:0000313" key="5">
    <source>
        <dbReference type="Proteomes" id="UP000250462"/>
    </source>
</evidence>
<feature type="domain" description="ATP-grasp" evidence="2">
    <location>
        <begin position="304"/>
        <end position="550"/>
    </location>
</feature>
<dbReference type="InterPro" id="IPR013815">
    <property type="entry name" value="ATP_grasp_subdomain_1"/>
</dbReference>
<dbReference type="InterPro" id="IPR013651">
    <property type="entry name" value="ATP-grasp_RimK-type"/>
</dbReference>
<dbReference type="InterPro" id="IPR000182">
    <property type="entry name" value="GNAT_dom"/>
</dbReference>
<dbReference type="PROSITE" id="PS51186">
    <property type="entry name" value="GNAT"/>
    <property type="match status" value="1"/>
</dbReference>
<dbReference type="GO" id="GO:0018169">
    <property type="term" value="F:ribosomal S6-glutamic acid ligase activity"/>
    <property type="evidence" value="ECO:0007669"/>
    <property type="project" value="TreeGrafter"/>
</dbReference>
<sequence length="563" mass="61877">MRRNVALDCGWGRLILAQTFDNDDDIIDLLRAEEEGRRDIAMYVPDPHVLVSRAPDELFIDPSMTYRLELHHYRPRRELIPDVVVSTMADASDAEEVNRIYAARHMVPADPELMWSNQRTRTFTYLIAKDEHTGAVIGTVTGVDHVLAFDDPDRGTSLWCLAVDPQTPIPGVGEALVRALAERYIGRGRDHLDLSVMHDNDPAIRLYKKLGFRRVPVFAVKRKNIINEPLFVPEPEAGLSDLNPYATIIADEARRRGILVEVLDPAWGEMRLVHSGRKIVTRESLSELTTAVAMSRCDDKRVTRRIFGDAGLKLPRGKNATDDASNEAFLSQVGEVVVKPARGEQGRGITVGVRDAASLRQAVELARAFCPDVLIEECVEGEDLRIVVIGHSVVAAAVRKPATVIGTGRHTIRQLIERHSRRRSAATGGESAVPLDELTSDTVESAGYTLDDVLPEGTSLQVRRTANLHTGGTIHDVTAELHPDLADAAVAASQAIDIPVTGLDMIVPAVDGPDYVLIEANERPGLANHEPQPTAAKFIDLLFPETRATPSAWQPPPHSERAE</sequence>
<dbReference type="Gene3D" id="3.40.630.30">
    <property type="match status" value="1"/>
</dbReference>
<dbReference type="SUPFAM" id="SSF56059">
    <property type="entry name" value="Glutathione synthetase ATP-binding domain-like"/>
    <property type="match status" value="1"/>
</dbReference>
<dbReference type="GO" id="GO:0005737">
    <property type="term" value="C:cytoplasm"/>
    <property type="evidence" value="ECO:0007669"/>
    <property type="project" value="TreeGrafter"/>
</dbReference>
<dbReference type="GO" id="GO:0009432">
    <property type="term" value="P:SOS response"/>
    <property type="evidence" value="ECO:0007669"/>
    <property type="project" value="TreeGrafter"/>
</dbReference>
<dbReference type="GO" id="GO:0016747">
    <property type="term" value="F:acyltransferase activity, transferring groups other than amino-acyl groups"/>
    <property type="evidence" value="ECO:0007669"/>
    <property type="project" value="InterPro"/>
</dbReference>
<dbReference type="AlphaFoldDB" id="A0A329QIQ4"/>
<dbReference type="GO" id="GO:0005524">
    <property type="term" value="F:ATP binding"/>
    <property type="evidence" value="ECO:0007669"/>
    <property type="project" value="UniProtKB-UniRule"/>
</dbReference>
<evidence type="ECO:0000259" key="2">
    <source>
        <dbReference type="PROSITE" id="PS50975"/>
    </source>
</evidence>
<reference evidence="4 5" key="1">
    <citation type="submission" date="2018-06" db="EMBL/GenBank/DDBJ databases">
        <title>Phytoactinopolyspora halophila sp. nov., a novel halophilic actinomycete isolated from a saline soil in China.</title>
        <authorList>
            <person name="Tang S.-K."/>
        </authorList>
    </citation>
    <scope>NUCLEOTIDE SEQUENCE [LARGE SCALE GENOMIC DNA]</scope>
    <source>
        <strain evidence="4 5">YIM 96934</strain>
    </source>
</reference>
<dbReference type="InterPro" id="IPR011761">
    <property type="entry name" value="ATP-grasp"/>
</dbReference>
<comment type="caution">
    <text evidence="4">The sequence shown here is derived from an EMBL/GenBank/DDBJ whole genome shotgun (WGS) entry which is preliminary data.</text>
</comment>
<gene>
    <name evidence="4" type="primary">ngg</name>
    <name evidence="4" type="ORF">DPM12_17020</name>
</gene>
<dbReference type="PANTHER" id="PTHR21621:SF0">
    <property type="entry name" value="BETA-CITRYLGLUTAMATE SYNTHASE B-RELATED"/>
    <property type="match status" value="1"/>
</dbReference>
<feature type="domain" description="N-acetyltransferase" evidence="3">
    <location>
        <begin position="83"/>
        <end position="233"/>
    </location>
</feature>
<dbReference type="Gene3D" id="3.30.1490.20">
    <property type="entry name" value="ATP-grasp fold, A domain"/>
    <property type="match status" value="1"/>
</dbReference>
<proteinExistence type="predicted"/>